<keyword evidence="1" id="KW-1133">Transmembrane helix</keyword>
<evidence type="ECO:0000313" key="2">
    <source>
        <dbReference type="EMBL" id="MYM39641.1"/>
    </source>
</evidence>
<comment type="caution">
    <text evidence="2">The sequence shown here is derived from an EMBL/GenBank/DDBJ whole genome shotgun (WGS) entry which is preliminary data.</text>
</comment>
<evidence type="ECO:0000313" key="3">
    <source>
        <dbReference type="Proteomes" id="UP000478090"/>
    </source>
</evidence>
<sequence length="214" mass="23527">MRRILLIIGVMIFMLSNRCLALPINSNLLKITSVSFSPKTLDIPTGFFCGGSCGFTSAVPFLLRVGLRANINYPVELQITEADMGIVEKDEFFDDPAGTYIQTTNLPRFTNANQLAFINFGINIDPTTLNSLCALGCRSNAGYLAELGALEFNAFFQFKFELTSALNPNYRLEFMTPVYDAARPIPLPATLGLVLTGLLSVWILLKGTAANLRR</sequence>
<keyword evidence="1" id="KW-0472">Membrane</keyword>
<evidence type="ECO:0008006" key="4">
    <source>
        <dbReference type="Google" id="ProtNLM"/>
    </source>
</evidence>
<protein>
    <recommendedName>
        <fullName evidence="4">PEP-CTERM sorting domain-containing protein</fullName>
    </recommendedName>
</protein>
<keyword evidence="1" id="KW-0812">Transmembrane</keyword>
<dbReference type="Proteomes" id="UP000478090">
    <property type="component" value="Unassembled WGS sequence"/>
</dbReference>
<reference evidence="2 3" key="1">
    <citation type="submission" date="2019-12" db="EMBL/GenBank/DDBJ databases">
        <title>Novel species isolated from a subtropical stream in China.</title>
        <authorList>
            <person name="Lu H."/>
        </authorList>
    </citation>
    <scope>NUCLEOTIDE SEQUENCE [LARGE SCALE GENOMIC DNA]</scope>
    <source>
        <strain evidence="2 3">CY13W</strain>
    </source>
</reference>
<evidence type="ECO:0000256" key="1">
    <source>
        <dbReference type="SAM" id="Phobius"/>
    </source>
</evidence>
<gene>
    <name evidence="2" type="ORF">GTP27_09895</name>
</gene>
<accession>A0ABW9VJJ3</accession>
<proteinExistence type="predicted"/>
<keyword evidence="3" id="KW-1185">Reference proteome</keyword>
<dbReference type="RefSeq" id="WP_161039009.1">
    <property type="nucleotide sequence ID" value="NZ_WWCM01000005.1"/>
</dbReference>
<name>A0ABW9VJJ3_9BURK</name>
<organism evidence="2 3">
    <name type="scientific">Duganella qianjiadongensis</name>
    <dbReference type="NCBI Taxonomy" id="2692176"/>
    <lineage>
        <taxon>Bacteria</taxon>
        <taxon>Pseudomonadati</taxon>
        <taxon>Pseudomonadota</taxon>
        <taxon>Betaproteobacteria</taxon>
        <taxon>Burkholderiales</taxon>
        <taxon>Oxalobacteraceae</taxon>
        <taxon>Telluria group</taxon>
        <taxon>Duganella</taxon>
    </lineage>
</organism>
<dbReference type="EMBL" id="WWCM01000005">
    <property type="protein sequence ID" value="MYM39641.1"/>
    <property type="molecule type" value="Genomic_DNA"/>
</dbReference>
<feature type="transmembrane region" description="Helical" evidence="1">
    <location>
        <begin position="185"/>
        <end position="205"/>
    </location>
</feature>